<sequence>MGRNTVYCQTREQYGYLSDDFSRDYAMRLFHLSEPALEELVGRYVRGKRAGKLKGKLLWEKVTVGGWKKHGPGYMNGAVVAPGTLLSYSIVDSWTGTVLVQGLQRY</sequence>
<evidence type="ECO:0000313" key="1">
    <source>
        <dbReference type="EMBL" id="KKN65474.1"/>
    </source>
</evidence>
<protein>
    <submittedName>
        <fullName evidence="1">Uncharacterized protein</fullName>
    </submittedName>
</protein>
<dbReference type="AlphaFoldDB" id="A0A0F9SEK8"/>
<name>A0A0F9SEK8_9ZZZZ</name>
<dbReference type="EMBL" id="LAZR01000523">
    <property type="protein sequence ID" value="KKN65474.1"/>
    <property type="molecule type" value="Genomic_DNA"/>
</dbReference>
<accession>A0A0F9SEK8</accession>
<gene>
    <name evidence="1" type="ORF">LCGC14_0480780</name>
</gene>
<organism evidence="1">
    <name type="scientific">marine sediment metagenome</name>
    <dbReference type="NCBI Taxonomy" id="412755"/>
    <lineage>
        <taxon>unclassified sequences</taxon>
        <taxon>metagenomes</taxon>
        <taxon>ecological metagenomes</taxon>
    </lineage>
</organism>
<comment type="caution">
    <text evidence="1">The sequence shown here is derived from an EMBL/GenBank/DDBJ whole genome shotgun (WGS) entry which is preliminary data.</text>
</comment>
<proteinExistence type="predicted"/>
<reference evidence="1" key="1">
    <citation type="journal article" date="2015" name="Nature">
        <title>Complex archaea that bridge the gap between prokaryotes and eukaryotes.</title>
        <authorList>
            <person name="Spang A."/>
            <person name="Saw J.H."/>
            <person name="Jorgensen S.L."/>
            <person name="Zaremba-Niedzwiedzka K."/>
            <person name="Martijn J."/>
            <person name="Lind A.E."/>
            <person name="van Eijk R."/>
            <person name="Schleper C."/>
            <person name="Guy L."/>
            <person name="Ettema T.J."/>
        </authorList>
    </citation>
    <scope>NUCLEOTIDE SEQUENCE</scope>
</reference>